<dbReference type="AlphaFoldDB" id="A0A2W5E607"/>
<name>A0A2W5E607_9SPHI</name>
<evidence type="ECO:0000313" key="1">
    <source>
        <dbReference type="EMBL" id="PZP38378.1"/>
    </source>
</evidence>
<organism evidence="1 2">
    <name type="scientific">Pseudopedobacter saltans</name>
    <dbReference type="NCBI Taxonomy" id="151895"/>
    <lineage>
        <taxon>Bacteria</taxon>
        <taxon>Pseudomonadati</taxon>
        <taxon>Bacteroidota</taxon>
        <taxon>Sphingobacteriia</taxon>
        <taxon>Sphingobacteriales</taxon>
        <taxon>Sphingobacteriaceae</taxon>
        <taxon>Pseudopedobacter</taxon>
    </lineage>
</organism>
<comment type="caution">
    <text evidence="1">The sequence shown here is derived from an EMBL/GenBank/DDBJ whole genome shotgun (WGS) entry which is preliminary data.</text>
</comment>
<gene>
    <name evidence="1" type="ORF">DI598_20950</name>
</gene>
<dbReference type="Proteomes" id="UP000249645">
    <property type="component" value="Unassembled WGS sequence"/>
</dbReference>
<evidence type="ECO:0000313" key="2">
    <source>
        <dbReference type="Proteomes" id="UP000249645"/>
    </source>
</evidence>
<proteinExistence type="predicted"/>
<sequence length="65" mass="7453">MIILTDRRILKQVDWADGFYCLSRKASVRLAKKTDKDNVVESAIDQVFDDGKVDASTRKKLIETH</sequence>
<accession>A0A2W5E607</accession>
<dbReference type="EMBL" id="QFOI01000777">
    <property type="protein sequence ID" value="PZP38378.1"/>
    <property type="molecule type" value="Genomic_DNA"/>
</dbReference>
<protein>
    <submittedName>
        <fullName evidence="1">Uncharacterized protein</fullName>
    </submittedName>
</protein>
<feature type="non-terminal residue" evidence="1">
    <location>
        <position position="65"/>
    </location>
</feature>
<reference evidence="1 2" key="1">
    <citation type="submission" date="2017-11" db="EMBL/GenBank/DDBJ databases">
        <title>Infants hospitalized years apart are colonized by the same room-sourced microbial strains.</title>
        <authorList>
            <person name="Brooks B."/>
            <person name="Olm M.R."/>
            <person name="Firek B.A."/>
            <person name="Baker R."/>
            <person name="Thomas B.C."/>
            <person name="Morowitz M.J."/>
            <person name="Banfield J.F."/>
        </authorList>
    </citation>
    <scope>NUCLEOTIDE SEQUENCE [LARGE SCALE GENOMIC DNA]</scope>
    <source>
        <strain evidence="1">S2_009_000_R2_76</strain>
    </source>
</reference>